<keyword evidence="2" id="KW-0732">Signal</keyword>
<keyword evidence="4" id="KW-1133">Transmembrane helix</keyword>
<dbReference type="OrthoDB" id="1055097at2759"/>
<dbReference type="InterPro" id="IPR003591">
    <property type="entry name" value="Leu-rich_rpt_typical-subtyp"/>
</dbReference>
<dbReference type="InterPro" id="IPR050328">
    <property type="entry name" value="Dev_Immune_Receptor"/>
</dbReference>
<dbReference type="EMBL" id="CACVKT020008934">
    <property type="protein sequence ID" value="CAC5418644.1"/>
    <property type="molecule type" value="Genomic_DNA"/>
</dbReference>
<keyword evidence="4" id="KW-0472">Membrane</keyword>
<evidence type="ECO:0000256" key="2">
    <source>
        <dbReference type="ARBA" id="ARBA00022729"/>
    </source>
</evidence>
<dbReference type="Pfam" id="PF13855">
    <property type="entry name" value="LRR_8"/>
    <property type="match status" value="1"/>
</dbReference>
<evidence type="ECO:0000256" key="1">
    <source>
        <dbReference type="ARBA" id="ARBA00022614"/>
    </source>
</evidence>
<dbReference type="SMART" id="SM00369">
    <property type="entry name" value="LRR_TYP"/>
    <property type="match status" value="2"/>
</dbReference>
<evidence type="ECO:0000256" key="4">
    <source>
        <dbReference type="SAM" id="Phobius"/>
    </source>
</evidence>
<reference evidence="5 6" key="1">
    <citation type="submission" date="2020-06" db="EMBL/GenBank/DDBJ databases">
        <authorList>
            <person name="Li R."/>
            <person name="Bekaert M."/>
        </authorList>
    </citation>
    <scope>NUCLEOTIDE SEQUENCE [LARGE SCALE GENOMIC DNA]</scope>
    <source>
        <strain evidence="6">wild</strain>
    </source>
</reference>
<sequence>MVLDSNNIFYLNISGVNRIRYLYVKKKTQLTEINHGIFLNSHSTLVSLELSYNALDDDVWNVLVGVTSLRILKLKQNRLQIVSPSVLTRLSELDFLDLSHNYISSLTDVLLRSGKMSYVLFNSNKLVNFQPNLIHDTYTFRDNSYCKLDISYNMMDSFELNMPTTSTRLTLNLGQIELTDIHFKTNDRGIESLNISSNRLVTLSETLPKAKRYIISNNPLTTTNVLKYLTTTMKDATQIEMDDIDFLCNRSEHYNYTNLQFSKISNELAPHPSTSIGLWRPIPGLELKDNLIYCDCDVLFLRNNTLITQKRCSFPPEFERYLVSCFFADNCVGNDPIYVYKETKSICLNDDYFDINISMLKVDKILSVGWKRLGSKKQVGVQMIAYSEQIIVKEVLMIETGQTNSFFLQRSLNANRECTHAFLKDRTFEQRVDINQTKITGKSKSVSETNSNKEAVYGTSAVLVLSILLNIFGSFFYICVLREKGRQMTPTQINLIITHMFEMSSGRRSACDQH</sequence>
<dbReference type="AlphaFoldDB" id="A0A6J8EDA1"/>
<keyword evidence="6" id="KW-1185">Reference proteome</keyword>
<dbReference type="InterPro" id="IPR032675">
    <property type="entry name" value="LRR_dom_sf"/>
</dbReference>
<accession>A0A6J8EDA1</accession>
<keyword evidence="3" id="KW-0677">Repeat</keyword>
<organism evidence="5 6">
    <name type="scientific">Mytilus coruscus</name>
    <name type="common">Sea mussel</name>
    <dbReference type="NCBI Taxonomy" id="42192"/>
    <lineage>
        <taxon>Eukaryota</taxon>
        <taxon>Metazoa</taxon>
        <taxon>Spiralia</taxon>
        <taxon>Lophotrochozoa</taxon>
        <taxon>Mollusca</taxon>
        <taxon>Bivalvia</taxon>
        <taxon>Autobranchia</taxon>
        <taxon>Pteriomorphia</taxon>
        <taxon>Mytilida</taxon>
        <taxon>Mytiloidea</taxon>
        <taxon>Mytilidae</taxon>
        <taxon>Mytilinae</taxon>
        <taxon>Mytilus</taxon>
    </lineage>
</organism>
<dbReference type="InterPro" id="IPR001611">
    <property type="entry name" value="Leu-rich_rpt"/>
</dbReference>
<protein>
    <submittedName>
        <fullName evidence="5">Uncharacterized protein</fullName>
    </submittedName>
</protein>
<keyword evidence="4" id="KW-0812">Transmembrane</keyword>
<dbReference type="PANTHER" id="PTHR24373:SF275">
    <property type="entry name" value="TIR DOMAIN-CONTAINING PROTEIN"/>
    <property type="match status" value="1"/>
</dbReference>
<gene>
    <name evidence="5" type="ORF">MCOR_51067</name>
</gene>
<dbReference type="SUPFAM" id="SSF52058">
    <property type="entry name" value="L domain-like"/>
    <property type="match status" value="1"/>
</dbReference>
<dbReference type="PANTHER" id="PTHR24373">
    <property type="entry name" value="SLIT RELATED LEUCINE-RICH REPEAT NEURONAL PROTEIN"/>
    <property type="match status" value="1"/>
</dbReference>
<evidence type="ECO:0000313" key="5">
    <source>
        <dbReference type="EMBL" id="CAC5418644.1"/>
    </source>
</evidence>
<evidence type="ECO:0000313" key="6">
    <source>
        <dbReference type="Proteomes" id="UP000507470"/>
    </source>
</evidence>
<proteinExistence type="predicted"/>
<dbReference type="Gene3D" id="3.80.10.10">
    <property type="entry name" value="Ribonuclease Inhibitor"/>
    <property type="match status" value="2"/>
</dbReference>
<name>A0A6J8EDA1_MYTCO</name>
<evidence type="ECO:0000256" key="3">
    <source>
        <dbReference type="ARBA" id="ARBA00022737"/>
    </source>
</evidence>
<keyword evidence="1" id="KW-0433">Leucine-rich repeat</keyword>
<dbReference type="Proteomes" id="UP000507470">
    <property type="component" value="Unassembled WGS sequence"/>
</dbReference>
<feature type="transmembrane region" description="Helical" evidence="4">
    <location>
        <begin position="455"/>
        <end position="480"/>
    </location>
</feature>
<dbReference type="PROSITE" id="PS51450">
    <property type="entry name" value="LRR"/>
    <property type="match status" value="1"/>
</dbReference>